<dbReference type="AlphaFoldDB" id="A0AAD7P778"/>
<feature type="domain" description="NB-ARC" evidence="3">
    <location>
        <begin position="33"/>
        <end position="217"/>
    </location>
</feature>
<evidence type="ECO:0000259" key="3">
    <source>
        <dbReference type="Pfam" id="PF00931"/>
    </source>
</evidence>
<dbReference type="PANTHER" id="PTHR36766:SF41">
    <property type="entry name" value="AAA+ ATPASE DOMAIN-CONTAINING PROTEIN"/>
    <property type="match status" value="1"/>
</dbReference>
<evidence type="ECO:0000313" key="5">
    <source>
        <dbReference type="Proteomes" id="UP001163823"/>
    </source>
</evidence>
<dbReference type="SUPFAM" id="SSF52540">
    <property type="entry name" value="P-loop containing nucleoside triphosphate hydrolases"/>
    <property type="match status" value="1"/>
</dbReference>
<evidence type="ECO:0000256" key="1">
    <source>
        <dbReference type="ARBA" id="ARBA00022821"/>
    </source>
</evidence>
<dbReference type="Proteomes" id="UP001163823">
    <property type="component" value="Chromosome 14"/>
</dbReference>
<accession>A0AAD7P778</accession>
<dbReference type="InterPro" id="IPR027417">
    <property type="entry name" value="P-loop_NTPase"/>
</dbReference>
<dbReference type="PRINTS" id="PR00364">
    <property type="entry name" value="DISEASERSIST"/>
</dbReference>
<protein>
    <submittedName>
        <fullName evidence="4">Disease resistance protein</fullName>
    </submittedName>
</protein>
<dbReference type="GO" id="GO:0043531">
    <property type="term" value="F:ADP binding"/>
    <property type="evidence" value="ECO:0007669"/>
    <property type="project" value="InterPro"/>
</dbReference>
<organism evidence="4 5">
    <name type="scientific">Quillaja saponaria</name>
    <name type="common">Soap bark tree</name>
    <dbReference type="NCBI Taxonomy" id="32244"/>
    <lineage>
        <taxon>Eukaryota</taxon>
        <taxon>Viridiplantae</taxon>
        <taxon>Streptophyta</taxon>
        <taxon>Embryophyta</taxon>
        <taxon>Tracheophyta</taxon>
        <taxon>Spermatophyta</taxon>
        <taxon>Magnoliopsida</taxon>
        <taxon>eudicotyledons</taxon>
        <taxon>Gunneridae</taxon>
        <taxon>Pentapetalae</taxon>
        <taxon>rosids</taxon>
        <taxon>fabids</taxon>
        <taxon>Fabales</taxon>
        <taxon>Quillajaceae</taxon>
        <taxon>Quillaja</taxon>
    </lineage>
</organism>
<dbReference type="GO" id="GO:0006952">
    <property type="term" value="P:defense response"/>
    <property type="evidence" value="ECO:0007669"/>
    <property type="project" value="UniProtKB-KW"/>
</dbReference>
<dbReference type="EMBL" id="JARAOO010000014">
    <property type="protein sequence ID" value="KAJ7944711.1"/>
    <property type="molecule type" value="Genomic_DNA"/>
</dbReference>
<comment type="caution">
    <text evidence="4">The sequence shown here is derived from an EMBL/GenBank/DDBJ whole genome shotgun (WGS) entry which is preliminary data.</text>
</comment>
<reference evidence="4" key="1">
    <citation type="journal article" date="2023" name="Science">
        <title>Elucidation of the pathway for biosynthesis of saponin adjuvants from the soapbark tree.</title>
        <authorList>
            <person name="Reed J."/>
            <person name="Orme A."/>
            <person name="El-Demerdash A."/>
            <person name="Owen C."/>
            <person name="Martin L.B.B."/>
            <person name="Misra R.C."/>
            <person name="Kikuchi S."/>
            <person name="Rejzek M."/>
            <person name="Martin A.C."/>
            <person name="Harkess A."/>
            <person name="Leebens-Mack J."/>
            <person name="Louveau T."/>
            <person name="Stephenson M.J."/>
            <person name="Osbourn A."/>
        </authorList>
    </citation>
    <scope>NUCLEOTIDE SEQUENCE</scope>
    <source>
        <strain evidence="4">S10</strain>
    </source>
</reference>
<evidence type="ECO:0000313" key="4">
    <source>
        <dbReference type="EMBL" id="KAJ7944711.1"/>
    </source>
</evidence>
<sequence length="270" mass="30422">MKDLKVAAPKRKVYGFDHDLTLLEKLLLQPESHNGLKAIGIVGKPGVGKSTLCQELLSRPKVKAHFLPRILVSMSIKYNEDDQDLKNTIVKGMLTYLGVEEEIAKSNIINEELRGLLYALHLQLMGKRYLIVLDDVKETDAWHEKLDSSSSTKNEKWGERFAYGFPKGYGGAVIVTSTSEEIVKKMIGDKKHIHQLLPFSDQENCWSIFKDAVVDKKRIEHNPDLKKQLLDKSGGIPLAAKKIGQIVNEKLRKAEEKPPEIESGDVENKL</sequence>
<dbReference type="InterPro" id="IPR002182">
    <property type="entry name" value="NB-ARC"/>
</dbReference>
<keyword evidence="5" id="KW-1185">Reference proteome</keyword>
<feature type="region of interest" description="Disordered" evidence="2">
    <location>
        <begin position="251"/>
        <end position="270"/>
    </location>
</feature>
<proteinExistence type="predicted"/>
<name>A0AAD7P778_QUISA</name>
<dbReference type="Pfam" id="PF00931">
    <property type="entry name" value="NB-ARC"/>
    <property type="match status" value="1"/>
</dbReference>
<evidence type="ECO:0000256" key="2">
    <source>
        <dbReference type="SAM" id="MobiDB-lite"/>
    </source>
</evidence>
<dbReference type="KEGG" id="qsa:O6P43_034060"/>
<keyword evidence="1" id="KW-0611">Plant defense</keyword>
<dbReference type="PANTHER" id="PTHR36766">
    <property type="entry name" value="PLANT BROAD-SPECTRUM MILDEW RESISTANCE PROTEIN RPW8"/>
    <property type="match status" value="1"/>
</dbReference>
<dbReference type="Gene3D" id="3.40.50.300">
    <property type="entry name" value="P-loop containing nucleotide triphosphate hydrolases"/>
    <property type="match status" value="1"/>
</dbReference>
<gene>
    <name evidence="4" type="ORF">O6P43_034060</name>
</gene>